<evidence type="ECO:0000313" key="3">
    <source>
        <dbReference type="EMBL" id="RNL19598.1"/>
    </source>
</evidence>
<dbReference type="RefSeq" id="WP_123198320.1">
    <property type="nucleotide sequence ID" value="NZ_QICB01000004.1"/>
</dbReference>
<dbReference type="InterPro" id="IPR003593">
    <property type="entry name" value="AAA+_ATPase"/>
</dbReference>
<dbReference type="PANTHER" id="PTHR42990">
    <property type="entry name" value="ATPASE"/>
    <property type="match status" value="1"/>
</dbReference>
<dbReference type="InterPro" id="IPR036390">
    <property type="entry name" value="WH_DNA-bd_sf"/>
</dbReference>
<dbReference type="OrthoDB" id="9768467at2"/>
<sequence>MERLYEQMRRQLAYAPQDFRRYMYDRINWDNRMLGLVGPRGVGKTTLFLQRIKNAHDLSDTLYFSADDLYFTAHTLFDTAEAFCKAGGTYLFIDEVHKYPGWSRELKLMYDVFPQLHVYFTGSSILDIEKGEADLSRRAPRYLMQGLSFREYLAIRHGIELPALTLEDVLAHKAETPPLMRPLPYFHDYLQSGYYPFGVDADFPTELEQVISRTLEVDIPLFAGMTAATGRKLKKLLAVISTLVPFKPNMSSLAKQLQVSRNVVEEYLMYLEKAGMIAQLRSGAGGLGALGKAEKVYLDNPNILHCLGGSETDPGTVRETFLLNQARVGHDVVASPASDFCIEGITFEVGGKNKGQSQVAGIENAFVVKDDIEYGYGNVIPLWAFGMMY</sequence>
<evidence type="ECO:0000256" key="1">
    <source>
        <dbReference type="ARBA" id="ARBA00023125"/>
    </source>
</evidence>
<evidence type="ECO:0000313" key="4">
    <source>
        <dbReference type="Proteomes" id="UP000267368"/>
    </source>
</evidence>
<dbReference type="EMBL" id="QICB01000004">
    <property type="protein sequence ID" value="RNL19598.1"/>
    <property type="molecule type" value="Genomic_DNA"/>
</dbReference>
<proteinExistence type="predicted"/>
<dbReference type="InterPro" id="IPR041682">
    <property type="entry name" value="AAA_14"/>
</dbReference>
<dbReference type="AlphaFoldDB" id="A0A3N0AFD5"/>
<evidence type="ECO:0000259" key="2">
    <source>
        <dbReference type="SMART" id="SM00382"/>
    </source>
</evidence>
<name>A0A3N0AFD5_9ACTN</name>
<dbReference type="Pfam" id="PF13173">
    <property type="entry name" value="AAA_14"/>
    <property type="match status" value="1"/>
</dbReference>
<keyword evidence="1" id="KW-0238">DNA-binding</keyword>
<protein>
    <submittedName>
        <fullName evidence="3">AAA family ATPase</fullName>
    </submittedName>
</protein>
<dbReference type="SMART" id="SM00382">
    <property type="entry name" value="AAA"/>
    <property type="match status" value="1"/>
</dbReference>
<reference evidence="4" key="1">
    <citation type="submission" date="2018-05" db="EMBL/GenBank/DDBJ databases">
        <title>Genome Sequencing of selected type strains of the family Eggerthellaceae.</title>
        <authorList>
            <person name="Danylec N."/>
            <person name="Stoll D.A."/>
            <person name="Doetsch A."/>
            <person name="Huch M."/>
        </authorList>
    </citation>
    <scope>NUCLEOTIDE SEQUENCE [LARGE SCALE GENOMIC DNA]</scope>
    <source>
        <strain evidence="4">DSM 17537</strain>
    </source>
</reference>
<dbReference type="SUPFAM" id="SSF52540">
    <property type="entry name" value="P-loop containing nucleoside triphosphate hydrolases"/>
    <property type="match status" value="1"/>
</dbReference>
<dbReference type="Proteomes" id="UP000267368">
    <property type="component" value="Unassembled WGS sequence"/>
</dbReference>
<dbReference type="SUPFAM" id="SSF46785">
    <property type="entry name" value="Winged helix' DNA-binding domain"/>
    <property type="match status" value="1"/>
</dbReference>
<organism evidence="3 4">
    <name type="scientific">Slackia faecicanis</name>
    <dbReference type="NCBI Taxonomy" id="255723"/>
    <lineage>
        <taxon>Bacteria</taxon>
        <taxon>Bacillati</taxon>
        <taxon>Actinomycetota</taxon>
        <taxon>Coriobacteriia</taxon>
        <taxon>Eggerthellales</taxon>
        <taxon>Eggerthellaceae</taxon>
        <taxon>Slackia</taxon>
    </lineage>
</organism>
<gene>
    <name evidence="3" type="ORF">DMP07_06375</name>
</gene>
<accession>A0A3N0AFD5</accession>
<feature type="domain" description="AAA+ ATPase" evidence="2">
    <location>
        <begin position="30"/>
        <end position="149"/>
    </location>
</feature>
<keyword evidence="4" id="KW-1185">Reference proteome</keyword>
<comment type="caution">
    <text evidence="3">The sequence shown here is derived from an EMBL/GenBank/DDBJ whole genome shotgun (WGS) entry which is preliminary data.</text>
</comment>
<dbReference type="GO" id="GO:0003677">
    <property type="term" value="F:DNA binding"/>
    <property type="evidence" value="ECO:0007669"/>
    <property type="project" value="UniProtKB-KW"/>
</dbReference>
<dbReference type="InterPro" id="IPR027417">
    <property type="entry name" value="P-loop_NTPase"/>
</dbReference>
<dbReference type="PANTHER" id="PTHR42990:SF1">
    <property type="entry name" value="AAA+ ATPASE DOMAIN-CONTAINING PROTEIN"/>
    <property type="match status" value="1"/>
</dbReference>